<dbReference type="GO" id="GO:0005516">
    <property type="term" value="F:calmodulin binding"/>
    <property type="evidence" value="ECO:0007669"/>
    <property type="project" value="InterPro"/>
</dbReference>
<dbReference type="Proteomes" id="UP000694044">
    <property type="component" value="Unassembled WGS sequence"/>
</dbReference>
<dbReference type="PANTHER" id="PTHR21595">
    <property type="entry name" value="PATRONIN"/>
    <property type="match status" value="1"/>
</dbReference>
<feature type="compositionally biased region" description="Basic and acidic residues" evidence="1">
    <location>
        <begin position="765"/>
        <end position="776"/>
    </location>
</feature>
<feature type="compositionally biased region" description="Polar residues" evidence="1">
    <location>
        <begin position="232"/>
        <end position="254"/>
    </location>
</feature>
<dbReference type="OrthoDB" id="2125658at2759"/>
<feature type="compositionally biased region" description="Basic and acidic residues" evidence="1">
    <location>
        <begin position="489"/>
        <end position="510"/>
    </location>
</feature>
<dbReference type="PROSITE" id="PS51257">
    <property type="entry name" value="PROKAR_LIPOPROTEIN"/>
    <property type="match status" value="1"/>
</dbReference>
<feature type="compositionally biased region" description="Basic and acidic residues" evidence="1">
    <location>
        <begin position="709"/>
        <end position="719"/>
    </location>
</feature>
<feature type="compositionally biased region" description="Basic and acidic residues" evidence="1">
    <location>
        <begin position="952"/>
        <end position="969"/>
    </location>
</feature>
<evidence type="ECO:0000313" key="4">
    <source>
        <dbReference type="Proteomes" id="UP000694044"/>
    </source>
</evidence>
<dbReference type="Pfam" id="PF08683">
    <property type="entry name" value="CAMSAP_CKK"/>
    <property type="match status" value="1"/>
</dbReference>
<feature type="domain" description="CKK" evidence="2">
    <location>
        <begin position="1118"/>
        <end position="1265"/>
    </location>
</feature>
<feature type="region of interest" description="Disordered" evidence="1">
    <location>
        <begin position="225"/>
        <end position="282"/>
    </location>
</feature>
<dbReference type="AlphaFoldDB" id="A0A8T1VTR7"/>
<dbReference type="PANTHER" id="PTHR21595:SF0">
    <property type="entry name" value="PATRONIN"/>
    <property type="match status" value="1"/>
</dbReference>
<feature type="region of interest" description="Disordered" evidence="1">
    <location>
        <begin position="784"/>
        <end position="820"/>
    </location>
</feature>
<gene>
    <name evidence="3" type="primary">CAMSAP2</name>
    <name evidence="3" type="ORF">PHYPSEUDO_004283</name>
</gene>
<feature type="region of interest" description="Disordered" evidence="1">
    <location>
        <begin position="986"/>
        <end position="1026"/>
    </location>
</feature>
<feature type="compositionally biased region" description="Basic and acidic residues" evidence="1">
    <location>
        <begin position="791"/>
        <end position="803"/>
    </location>
</feature>
<organism evidence="3 4">
    <name type="scientific">Phytophthora pseudosyringae</name>
    <dbReference type="NCBI Taxonomy" id="221518"/>
    <lineage>
        <taxon>Eukaryota</taxon>
        <taxon>Sar</taxon>
        <taxon>Stramenopiles</taxon>
        <taxon>Oomycota</taxon>
        <taxon>Peronosporomycetes</taxon>
        <taxon>Peronosporales</taxon>
        <taxon>Peronosporaceae</taxon>
        <taxon>Phytophthora</taxon>
    </lineage>
</organism>
<dbReference type="GO" id="GO:0008017">
    <property type="term" value="F:microtubule binding"/>
    <property type="evidence" value="ECO:0007669"/>
    <property type="project" value="InterPro"/>
</dbReference>
<feature type="region of interest" description="Disordered" evidence="1">
    <location>
        <begin position="687"/>
        <end position="752"/>
    </location>
</feature>
<reference evidence="3" key="1">
    <citation type="submission" date="2021-02" db="EMBL/GenBank/DDBJ databases">
        <authorList>
            <person name="Palmer J.M."/>
        </authorList>
    </citation>
    <scope>NUCLEOTIDE SEQUENCE</scope>
    <source>
        <strain evidence="3">SCRP734</strain>
    </source>
</reference>
<keyword evidence="4" id="KW-1185">Reference proteome</keyword>
<protein>
    <submittedName>
        <fullName evidence="3">Calmodulin-regulated spectrin-associated protein 2</fullName>
    </submittedName>
</protein>
<dbReference type="EMBL" id="JAGDFM010000194">
    <property type="protein sequence ID" value="KAG7382884.1"/>
    <property type="molecule type" value="Genomic_DNA"/>
</dbReference>
<feature type="compositionally biased region" description="Basic and acidic residues" evidence="1">
    <location>
        <begin position="267"/>
        <end position="276"/>
    </location>
</feature>
<accession>A0A8T1VTR7</accession>
<feature type="region of interest" description="Disordered" evidence="1">
    <location>
        <begin position="919"/>
        <end position="971"/>
    </location>
</feature>
<feature type="compositionally biased region" description="Low complexity" evidence="1">
    <location>
        <begin position="996"/>
        <end position="1016"/>
    </location>
</feature>
<comment type="caution">
    <text evidence="3">The sequence shown here is derived from an EMBL/GenBank/DDBJ whole genome shotgun (WGS) entry which is preliminary data.</text>
</comment>
<evidence type="ECO:0000256" key="1">
    <source>
        <dbReference type="SAM" id="MobiDB-lite"/>
    </source>
</evidence>
<evidence type="ECO:0000259" key="2">
    <source>
        <dbReference type="PROSITE" id="PS51508"/>
    </source>
</evidence>
<dbReference type="PROSITE" id="PS51508">
    <property type="entry name" value="CKK"/>
    <property type="match status" value="1"/>
</dbReference>
<name>A0A8T1VTR7_9STRA</name>
<dbReference type="InterPro" id="IPR014797">
    <property type="entry name" value="CKK_CAMSAP"/>
</dbReference>
<dbReference type="SMART" id="SM01051">
    <property type="entry name" value="CAMSAP_CKK"/>
    <property type="match status" value="1"/>
</dbReference>
<dbReference type="InterPro" id="IPR032940">
    <property type="entry name" value="CAMSAP"/>
</dbReference>
<feature type="region of interest" description="Disordered" evidence="1">
    <location>
        <begin position="488"/>
        <end position="510"/>
    </location>
</feature>
<feature type="region of interest" description="Disordered" evidence="1">
    <location>
        <begin position="757"/>
        <end position="776"/>
    </location>
</feature>
<feature type="compositionally biased region" description="Basic and acidic residues" evidence="1">
    <location>
        <begin position="728"/>
        <end position="747"/>
    </location>
</feature>
<feature type="region of interest" description="Disordered" evidence="1">
    <location>
        <begin position="597"/>
        <end position="635"/>
    </location>
</feature>
<proteinExistence type="predicted"/>
<sequence length="1267" mass="139425">MSRKKNLSPTATVASCLDFAARVLSSMATVQEICTKAVLAPMVVEAHRFGQQVMKQLESGAPADVRELVRMLQSEQNNELCRDSPLMGLDVADLTWDFEGSVADTLDMELEELDDRAAMNAVDTCIVFSASSPVSCGGQAIIWLPQESNGGLRNAEDRKKRQILLYVCPGRVKVVKSVGDLIKKMYEELPTLREDGAIYNVWAVVMGSKSDNQQEDQSDAMQLGVTDDDASNQHPTGSALKPSNSPTKPMSTPSAFADTNLLQASTRSKESRRSRVSDSNYDAIDRQLGSLENQVEASSEPQDKDLARNELPSVSPRLSVYQNVSETKLYAPKSMFLLGLQQRTSLELLEVGEPAKKGDEEIIPDPVSAVGGETYATSAEDEVNLREDNQNQDSRPKRTIVSASLSNFTKGTRPEAETGLDLGVRLHQGFAWQSCDGKVLRRSVLPPRPIPYTRAEAKVNAGLANSALPQDRVKDKETFGTVQLSEVYAGHDEGHDDTNDGVDNEGHGRDSFATFQTDEVQTPQRTNPDQFPHQTLDEVVKSGDDNSVPAPGIFAFGDELSSDQAEDVTPACVDFPQPLDKVPRVSSSVEMPNKILSTDCESPRADDTNGGVGESVQSSVPESDQEGGGSEVRMAEVDSPDCCELSIELKNAPQTQIPTPAANYRDKLGARIWWELEYTAKRLEREEEAERQQQTRQRQGDQQIKRGRRETARHSRRTEPTGWSQQDRTVKRIDESSVSDKHARDGQQRPSELTNVALQPAHNPIHSEEKLLPSSWTDEKKSLEVTAMSSHSDDSACSIEKKKSPSKLASPSRSQTRLGSSVVVQEIKQVGSSPLSLKKSRGEGEGGCTSARVSTVEEFQKVEDVLVLCSTPAISPTISISTLSRSHERSSNESYERRQLTRASTSAVRESPKFSVISCRNGLKPTGTKSNSEGEDEDETMAQMMWGSTHTSYERERTSSTHTAVKEDELQATEVTSAVPFSIRGRVPMRSRRSSSRAIISGSDEPSSSSSIEHSPFQAVSDRTEQNCDKELQSRLTLSRYQASTGLQSKPAVPTPPHIATFIAFGEESMPPTSVKSRQNRLNDLRQKKLLKLQQARDSSLQQQKEKQQQRQIHRPLSFANSIYSKKASNRQLIQNALEFTLLAGGSMEKERALALQALAESTGDNFIVLLKSAKELKFRALYENQVDRDCATRIFSVLPTNSARAPPKLGSSEVISQFFKYSSAKKQFLPVPTRSFTVKTDACALVDQLVFKGKAKNNSSALARLL</sequence>
<evidence type="ECO:0000313" key="3">
    <source>
        <dbReference type="EMBL" id="KAG7382884.1"/>
    </source>
</evidence>